<dbReference type="EMBL" id="CAWYQH010000001">
    <property type="protein sequence ID" value="CAK8672244.1"/>
    <property type="molecule type" value="Genomic_DNA"/>
</dbReference>
<feature type="transmembrane region" description="Helical" evidence="5">
    <location>
        <begin position="216"/>
        <end position="235"/>
    </location>
</feature>
<keyword evidence="4 5" id="KW-0472">Membrane</keyword>
<keyword evidence="2 5" id="KW-0812">Transmembrane</keyword>
<proteinExistence type="predicted"/>
<feature type="transmembrane region" description="Helical" evidence="5">
    <location>
        <begin position="183"/>
        <end position="204"/>
    </location>
</feature>
<dbReference type="Gene3D" id="1.20.1250.20">
    <property type="entry name" value="MFS general substrate transporter like domains"/>
    <property type="match status" value="1"/>
</dbReference>
<feature type="transmembrane region" description="Helical" evidence="5">
    <location>
        <begin position="482"/>
        <end position="502"/>
    </location>
</feature>
<feature type="transmembrane region" description="Helical" evidence="5">
    <location>
        <begin position="539"/>
        <end position="561"/>
    </location>
</feature>
<dbReference type="PANTHER" id="PTHR24064">
    <property type="entry name" value="SOLUTE CARRIER FAMILY 22 MEMBER"/>
    <property type="match status" value="1"/>
</dbReference>
<dbReference type="Pfam" id="PF00083">
    <property type="entry name" value="Sugar_tr"/>
    <property type="match status" value="1"/>
</dbReference>
<evidence type="ECO:0000256" key="1">
    <source>
        <dbReference type="ARBA" id="ARBA00004141"/>
    </source>
</evidence>
<keyword evidence="3 5" id="KW-1133">Transmembrane helix</keyword>
<sequence>MSLKGNVNVKTSFENDAFDKDQNMKPDDSDDYDVSVASGSFYRIDFSVVMAEIGALGKYQILLVALAYWITIPAGMNQVASVFLAATPDHRCALPPLDNKTAYPGLSEANLTELLPIDSRTGSYDQCKRYNISLSSCDGSLDCIDDVDPATFVAIPCDHGYVYDTNVYKSTIVTEWNLVCDDLIIGAVVSAVFFCGVLLSSLIGGNIADIFGRCPTMLVGQICMTAAGIGCAFAPNLVGFAAIRFIIALFLQGSYIACFVYVMEITGEKWRTFIGINVQTVFAFGYMALSGFSYAWRDWRTLQLAISFVPIPFILFWFFLPESPRWLFTKGRVEKGKKISEIMARRNGNTLSVDVWDRAQKAAELNDEEDDLENYSPIELFRRPRMRLVTFNMMFNWFVNSLVYYGLSLNVGELAGDDFINNTLNGLVELVAYFFIILTMDRWGRRVLLVTCLLSGGVACLVSTTVNTFSGDNQDMKNTATAFALIGKMAVSGSFAIIYNYTAELYPTVVRSTAVGLGSMSARVGSIITPFTLQLQYILPWLTSVIFGVLALLAGILSLLFPETLGNRMMTSLDEAEGFYKGVKTEIDLNADGKDNEEFRTQL</sequence>
<evidence type="ECO:0000256" key="4">
    <source>
        <dbReference type="ARBA" id="ARBA00023136"/>
    </source>
</evidence>
<reference evidence="7 8" key="1">
    <citation type="submission" date="2024-02" db="EMBL/GenBank/DDBJ databases">
        <authorList>
            <person name="Daric V."/>
            <person name="Darras S."/>
        </authorList>
    </citation>
    <scope>NUCLEOTIDE SEQUENCE [LARGE SCALE GENOMIC DNA]</scope>
</reference>
<dbReference type="InterPro" id="IPR005829">
    <property type="entry name" value="Sugar_transporter_CS"/>
</dbReference>
<dbReference type="SUPFAM" id="SSF103473">
    <property type="entry name" value="MFS general substrate transporter"/>
    <property type="match status" value="1"/>
</dbReference>
<dbReference type="CDD" id="cd17317">
    <property type="entry name" value="MFS_SLC22"/>
    <property type="match status" value="1"/>
</dbReference>
<comment type="caution">
    <text evidence="7">The sequence shown here is derived from an EMBL/GenBank/DDBJ whole genome shotgun (WGS) entry which is preliminary data.</text>
</comment>
<gene>
    <name evidence="7" type="ORF">CVLEPA_LOCUS1219</name>
</gene>
<evidence type="ECO:0000313" key="7">
    <source>
        <dbReference type="EMBL" id="CAK8672244.1"/>
    </source>
</evidence>
<dbReference type="PROSITE" id="PS00216">
    <property type="entry name" value="SUGAR_TRANSPORT_1"/>
    <property type="match status" value="1"/>
</dbReference>
<evidence type="ECO:0000313" key="8">
    <source>
        <dbReference type="Proteomes" id="UP001642483"/>
    </source>
</evidence>
<feature type="domain" description="Major facilitator superfamily (MFS) profile" evidence="6">
    <location>
        <begin position="144"/>
        <end position="566"/>
    </location>
</feature>
<feature type="transmembrane region" description="Helical" evidence="5">
    <location>
        <begin position="302"/>
        <end position="320"/>
    </location>
</feature>
<dbReference type="Proteomes" id="UP001642483">
    <property type="component" value="Unassembled WGS sequence"/>
</dbReference>
<protein>
    <recommendedName>
        <fullName evidence="6">Major facilitator superfamily (MFS) profile domain-containing protein</fullName>
    </recommendedName>
</protein>
<accession>A0ABP0F1E4</accession>
<comment type="subcellular location">
    <subcellularLocation>
        <location evidence="1">Membrane</location>
        <topology evidence="1">Multi-pass membrane protein</topology>
    </subcellularLocation>
</comment>
<evidence type="ECO:0000256" key="5">
    <source>
        <dbReference type="SAM" id="Phobius"/>
    </source>
</evidence>
<feature type="transmembrane region" description="Helical" evidence="5">
    <location>
        <begin position="447"/>
        <end position="470"/>
    </location>
</feature>
<dbReference type="InterPro" id="IPR036259">
    <property type="entry name" value="MFS_trans_sf"/>
</dbReference>
<keyword evidence="8" id="KW-1185">Reference proteome</keyword>
<evidence type="ECO:0000256" key="3">
    <source>
        <dbReference type="ARBA" id="ARBA00022989"/>
    </source>
</evidence>
<dbReference type="PROSITE" id="PS50850">
    <property type="entry name" value="MFS"/>
    <property type="match status" value="1"/>
</dbReference>
<organism evidence="7 8">
    <name type="scientific">Clavelina lepadiformis</name>
    <name type="common">Light-bulb sea squirt</name>
    <name type="synonym">Ascidia lepadiformis</name>
    <dbReference type="NCBI Taxonomy" id="159417"/>
    <lineage>
        <taxon>Eukaryota</taxon>
        <taxon>Metazoa</taxon>
        <taxon>Chordata</taxon>
        <taxon>Tunicata</taxon>
        <taxon>Ascidiacea</taxon>
        <taxon>Aplousobranchia</taxon>
        <taxon>Clavelinidae</taxon>
        <taxon>Clavelina</taxon>
    </lineage>
</organism>
<dbReference type="InterPro" id="IPR005828">
    <property type="entry name" value="MFS_sugar_transport-like"/>
</dbReference>
<name>A0ABP0F1E4_CLALP</name>
<evidence type="ECO:0000259" key="6">
    <source>
        <dbReference type="PROSITE" id="PS50850"/>
    </source>
</evidence>
<feature type="transmembrane region" description="Helical" evidence="5">
    <location>
        <begin position="514"/>
        <end position="533"/>
    </location>
</feature>
<evidence type="ECO:0000256" key="2">
    <source>
        <dbReference type="ARBA" id="ARBA00022692"/>
    </source>
</evidence>
<feature type="transmembrane region" description="Helical" evidence="5">
    <location>
        <begin position="419"/>
        <end position="440"/>
    </location>
</feature>
<dbReference type="InterPro" id="IPR020846">
    <property type="entry name" value="MFS_dom"/>
</dbReference>
<feature type="transmembrane region" description="Helical" evidence="5">
    <location>
        <begin position="274"/>
        <end position="296"/>
    </location>
</feature>
<feature type="transmembrane region" description="Helical" evidence="5">
    <location>
        <begin position="388"/>
        <end position="407"/>
    </location>
</feature>
<feature type="transmembrane region" description="Helical" evidence="5">
    <location>
        <begin position="241"/>
        <end position="262"/>
    </location>
</feature>